<dbReference type="PROSITE" id="PS01219">
    <property type="entry name" value="AMMONIUM_TRANSP"/>
    <property type="match status" value="1"/>
</dbReference>
<feature type="transmembrane region" description="Helical" evidence="9">
    <location>
        <begin position="93"/>
        <end position="115"/>
    </location>
</feature>
<evidence type="ECO:0000256" key="2">
    <source>
        <dbReference type="ARBA" id="ARBA00005887"/>
    </source>
</evidence>
<feature type="transmembrane region" description="Helical" evidence="9">
    <location>
        <begin position="167"/>
        <end position="192"/>
    </location>
</feature>
<keyword evidence="6 9" id="KW-0472">Membrane</keyword>
<comment type="subcellular location">
    <subcellularLocation>
        <location evidence="9">Cell membrane</location>
        <topology evidence="9">Multi-pass membrane protein</topology>
    </subcellularLocation>
    <subcellularLocation>
        <location evidence="1">Membrane</location>
        <topology evidence="1">Multi-pass membrane protein</topology>
    </subcellularLocation>
</comment>
<evidence type="ECO:0000256" key="9">
    <source>
        <dbReference type="RuleBase" id="RU362002"/>
    </source>
</evidence>
<evidence type="ECO:0000256" key="4">
    <source>
        <dbReference type="ARBA" id="ARBA00022692"/>
    </source>
</evidence>
<organism evidence="11 12">
    <name type="scientific">Geodermatophilus arenarius</name>
    <dbReference type="NCBI Taxonomy" id="1137990"/>
    <lineage>
        <taxon>Bacteria</taxon>
        <taxon>Bacillati</taxon>
        <taxon>Actinomycetota</taxon>
        <taxon>Actinomycetes</taxon>
        <taxon>Geodermatophilales</taxon>
        <taxon>Geodermatophilaceae</taxon>
        <taxon>Geodermatophilus</taxon>
    </lineage>
</organism>
<dbReference type="PANTHER" id="PTHR43029">
    <property type="entry name" value="AMMONIUM TRANSPORTER MEP2"/>
    <property type="match status" value="1"/>
</dbReference>
<dbReference type="InterPro" id="IPR029020">
    <property type="entry name" value="Ammonium/urea_transptr"/>
</dbReference>
<name>A0ABV9LEW2_9ACTN</name>
<comment type="caution">
    <text evidence="11">The sequence shown here is derived from an EMBL/GenBank/DDBJ whole genome shotgun (WGS) entry which is preliminary data.</text>
</comment>
<feature type="transmembrane region" description="Helical" evidence="9">
    <location>
        <begin position="204"/>
        <end position="223"/>
    </location>
</feature>
<evidence type="ECO:0000256" key="5">
    <source>
        <dbReference type="ARBA" id="ARBA00022989"/>
    </source>
</evidence>
<evidence type="ECO:0000313" key="12">
    <source>
        <dbReference type="Proteomes" id="UP001596025"/>
    </source>
</evidence>
<dbReference type="Proteomes" id="UP001596025">
    <property type="component" value="Unassembled WGS sequence"/>
</dbReference>
<evidence type="ECO:0000256" key="1">
    <source>
        <dbReference type="ARBA" id="ARBA00004141"/>
    </source>
</evidence>
<dbReference type="Gene3D" id="1.10.3430.10">
    <property type="entry name" value="Ammonium transporter AmtB like domains"/>
    <property type="match status" value="1"/>
</dbReference>
<gene>
    <name evidence="11" type="ORF">ACFO3M_03735</name>
</gene>
<keyword evidence="5 9" id="KW-1133">Transmembrane helix</keyword>
<feature type="transmembrane region" description="Helical" evidence="9">
    <location>
        <begin position="360"/>
        <end position="385"/>
    </location>
</feature>
<reference evidence="12" key="1">
    <citation type="journal article" date="2019" name="Int. J. Syst. Evol. Microbiol.">
        <title>The Global Catalogue of Microorganisms (GCM) 10K type strain sequencing project: providing services to taxonomists for standard genome sequencing and annotation.</title>
        <authorList>
            <consortium name="The Broad Institute Genomics Platform"/>
            <consortium name="The Broad Institute Genome Sequencing Center for Infectious Disease"/>
            <person name="Wu L."/>
            <person name="Ma J."/>
        </authorList>
    </citation>
    <scope>NUCLEOTIDE SEQUENCE [LARGE SCALE GENOMIC DNA]</scope>
    <source>
        <strain evidence="12">CCUG 62763</strain>
    </source>
</reference>
<evidence type="ECO:0000256" key="3">
    <source>
        <dbReference type="ARBA" id="ARBA00022448"/>
    </source>
</evidence>
<evidence type="ECO:0000256" key="7">
    <source>
        <dbReference type="ARBA" id="ARBA00023177"/>
    </source>
</evidence>
<comment type="similarity">
    <text evidence="2 9">Belongs to the ammonia transporter channel (TC 1.A.11.2) family.</text>
</comment>
<dbReference type="Pfam" id="PF00909">
    <property type="entry name" value="Ammonium_transp"/>
    <property type="match status" value="1"/>
</dbReference>
<sequence length="453" mass="45491">MDVGSTAFILAATMAVALMVPGLALFYGGMVGSRSVLNMIMMVFGAVAVVGVLWTLFGFSAVFGNSYGSLGLLGDVTEYLGLGDLVAGDEAAALPPALVAVFQALFAVITTALIAGAVSDRVRFGPWLLFTGLWAALVYFPVAHWVFAFDSADGSVQGGWIANTLGAVDFAGGTAVHINAGVAALALVLVVGKRTGWPRQARPNNLPFVALGAGILWFGWFGFNGGSALAAGNSASVVMLTTFNATCAAILAWLLVERLRDGHATTLGGMSGAIAGLVAITPACGAVTPLGALAVGAIAGAVCPLAIALKYRFGYDDALDVVGVHLVGGVVGTLLVGLFGSAEAPSGRAGLFYGGGLGLLGTQAVAVVAVVAYSFVVSLLIALVVKHTVGLRVSKEGELAGLDLTEHAEVAYDLEGAVHTPGSGPTPEAVVASAERLVAGSAPAPRTGSGTPH</sequence>
<evidence type="ECO:0000256" key="6">
    <source>
        <dbReference type="ARBA" id="ARBA00023136"/>
    </source>
</evidence>
<proteinExistence type="inferred from homology"/>
<dbReference type="EMBL" id="JBHSGR010000002">
    <property type="protein sequence ID" value="MFC4692494.1"/>
    <property type="molecule type" value="Genomic_DNA"/>
</dbReference>
<dbReference type="SUPFAM" id="SSF111352">
    <property type="entry name" value="Ammonium transporter"/>
    <property type="match status" value="1"/>
</dbReference>
<dbReference type="RefSeq" id="WP_387986510.1">
    <property type="nucleotide sequence ID" value="NZ_JBHSGR010000002.1"/>
</dbReference>
<dbReference type="InterPro" id="IPR018047">
    <property type="entry name" value="Ammonium_transpt_CS"/>
</dbReference>
<dbReference type="InterPro" id="IPR024041">
    <property type="entry name" value="NH4_transpt_AmtB-like_dom"/>
</dbReference>
<feature type="transmembrane region" description="Helical" evidence="9">
    <location>
        <begin position="321"/>
        <end position="340"/>
    </location>
</feature>
<feature type="transmembrane region" description="Helical" evidence="9">
    <location>
        <begin position="289"/>
        <end position="309"/>
    </location>
</feature>
<feature type="transmembrane region" description="Helical" evidence="9">
    <location>
        <begin position="39"/>
        <end position="63"/>
    </location>
</feature>
<dbReference type="InterPro" id="IPR001905">
    <property type="entry name" value="Ammonium_transpt"/>
</dbReference>
<dbReference type="NCBIfam" id="TIGR00836">
    <property type="entry name" value="amt"/>
    <property type="match status" value="1"/>
</dbReference>
<feature type="transmembrane region" description="Helical" evidence="9">
    <location>
        <begin position="6"/>
        <end position="27"/>
    </location>
</feature>
<keyword evidence="7 9" id="KW-0924">Ammonia transport</keyword>
<keyword evidence="4 9" id="KW-0812">Transmembrane</keyword>
<feature type="transmembrane region" description="Helical" evidence="9">
    <location>
        <begin position="263"/>
        <end position="283"/>
    </location>
</feature>
<keyword evidence="12" id="KW-1185">Reference proteome</keyword>
<keyword evidence="3 9" id="KW-0813">Transport</keyword>
<accession>A0ABV9LEW2</accession>
<feature type="domain" description="Ammonium transporter AmtB-like" evidence="10">
    <location>
        <begin position="7"/>
        <end position="412"/>
    </location>
</feature>
<dbReference type="PANTHER" id="PTHR43029:SF10">
    <property type="entry name" value="AMMONIUM TRANSPORTER MEP2"/>
    <property type="match status" value="1"/>
</dbReference>
<evidence type="ECO:0000313" key="11">
    <source>
        <dbReference type="EMBL" id="MFC4692494.1"/>
    </source>
</evidence>
<evidence type="ECO:0000259" key="10">
    <source>
        <dbReference type="Pfam" id="PF00909"/>
    </source>
</evidence>
<protein>
    <recommendedName>
        <fullName evidence="8 9">Ammonium transporter</fullName>
    </recommendedName>
</protein>
<evidence type="ECO:0000256" key="8">
    <source>
        <dbReference type="ARBA" id="ARBA00050025"/>
    </source>
</evidence>
<feature type="transmembrane region" description="Helical" evidence="9">
    <location>
        <begin position="127"/>
        <end position="147"/>
    </location>
</feature>
<feature type="transmembrane region" description="Helical" evidence="9">
    <location>
        <begin position="235"/>
        <end position="256"/>
    </location>
</feature>